<organism evidence="3">
    <name type="scientific">Virus NIOZ-UU157</name>
    <dbReference type="NCBI Taxonomy" id="2763269"/>
    <lineage>
        <taxon>Viruses</taxon>
    </lineage>
</organism>
<feature type="compositionally biased region" description="Basic residues" evidence="1">
    <location>
        <begin position="72"/>
        <end position="89"/>
    </location>
</feature>
<feature type="compositionally biased region" description="Polar residues" evidence="1">
    <location>
        <begin position="45"/>
        <end position="56"/>
    </location>
</feature>
<keyword evidence="2" id="KW-0472">Membrane</keyword>
<evidence type="ECO:0000256" key="1">
    <source>
        <dbReference type="SAM" id="MobiDB-lite"/>
    </source>
</evidence>
<gene>
    <name evidence="3" type="ORF">NIOZUU157_00305</name>
</gene>
<feature type="transmembrane region" description="Helical" evidence="2">
    <location>
        <begin position="6"/>
        <end position="23"/>
    </location>
</feature>
<name>A0A7S9SU70_9VIRU</name>
<keyword evidence="2" id="KW-1133">Transmembrane helix</keyword>
<accession>A0A7S9SU70</accession>
<reference evidence="3" key="1">
    <citation type="submission" date="2020-08" db="EMBL/GenBank/DDBJ databases">
        <title>Bridging the membrane lipid divide: bacteria of the FCB group superphylum have the potential to synthesize archaeal ether lipids.</title>
        <authorList>
            <person name="Villanueva L."/>
            <person name="von Meijenfeldt F.A.B."/>
            <person name="Westbye A.B."/>
            <person name="Yadav S."/>
            <person name="Hopmans E.C."/>
            <person name="Dutilh B.E."/>
            <person name="Sinninghe Damste J.S."/>
        </authorList>
    </citation>
    <scope>NUCLEOTIDE SEQUENCE</scope>
    <source>
        <strain evidence="3">NIOZ-UU157</strain>
    </source>
</reference>
<feature type="compositionally biased region" description="Basic residues" evidence="1">
    <location>
        <begin position="34"/>
        <end position="44"/>
    </location>
</feature>
<evidence type="ECO:0000256" key="2">
    <source>
        <dbReference type="SAM" id="Phobius"/>
    </source>
</evidence>
<evidence type="ECO:0000313" key="3">
    <source>
        <dbReference type="EMBL" id="QPI16413.1"/>
    </source>
</evidence>
<protein>
    <submittedName>
        <fullName evidence="3">Uncharacterized protein</fullName>
    </submittedName>
</protein>
<proteinExistence type="predicted"/>
<sequence>MKTATVVVVILMVGLVFTVYQMFRAEQIEDTVIKPKRGRPKGSKNKTQSIKFNSDGSGKIHIVNYPPSVKRGPGRPKGSKNKSKLKTNV</sequence>
<keyword evidence="2" id="KW-0812">Transmembrane</keyword>
<feature type="region of interest" description="Disordered" evidence="1">
    <location>
        <begin position="34"/>
        <end position="89"/>
    </location>
</feature>
<dbReference type="EMBL" id="MW030560">
    <property type="protein sequence ID" value="QPI16413.1"/>
    <property type="molecule type" value="Genomic_DNA"/>
</dbReference>